<proteinExistence type="predicted"/>
<dbReference type="PANTHER" id="PTHR10492:SF92">
    <property type="entry name" value="ATP-DEPENDENT DNA HELICASE"/>
    <property type="match status" value="1"/>
</dbReference>
<dbReference type="PANTHER" id="PTHR10492">
    <property type="match status" value="1"/>
</dbReference>
<name>A0A0L8GSM1_OCTBM</name>
<sequence length="118" mass="13259">MENISCMKLMGETKEGQKNRLSLYRQRSVATGGVESHNGKTNNNKWVAPYNETLLRAFKCHCNVEIIASVRSVKYIIKYTLKGNDQAAAPINNDNEISQYLMDRYIGPSEVVASILGF</sequence>
<organism evidence="1">
    <name type="scientific">Octopus bimaculoides</name>
    <name type="common">California two-spotted octopus</name>
    <dbReference type="NCBI Taxonomy" id="37653"/>
    <lineage>
        <taxon>Eukaryota</taxon>
        <taxon>Metazoa</taxon>
        <taxon>Spiralia</taxon>
        <taxon>Lophotrochozoa</taxon>
        <taxon>Mollusca</taxon>
        <taxon>Cephalopoda</taxon>
        <taxon>Coleoidea</taxon>
        <taxon>Octopodiformes</taxon>
        <taxon>Octopoda</taxon>
        <taxon>Incirrata</taxon>
        <taxon>Octopodidae</taxon>
        <taxon>Octopus</taxon>
    </lineage>
</organism>
<dbReference type="OrthoDB" id="4977at2759"/>
<dbReference type="STRING" id="37653.A0A0L8GSM1"/>
<accession>A0A0L8GSM1</accession>
<evidence type="ECO:0000313" key="1">
    <source>
        <dbReference type="EMBL" id="KOF79978.1"/>
    </source>
</evidence>
<gene>
    <name evidence="1" type="ORF">OCBIM_22028652mg</name>
</gene>
<protein>
    <submittedName>
        <fullName evidence="1">Uncharacterized protein</fullName>
    </submittedName>
</protein>
<reference evidence="1" key="1">
    <citation type="submission" date="2015-07" db="EMBL/GenBank/DDBJ databases">
        <title>MeaNS - Measles Nucleotide Surveillance Program.</title>
        <authorList>
            <person name="Tran T."/>
            <person name="Druce J."/>
        </authorList>
    </citation>
    <scope>NUCLEOTIDE SEQUENCE</scope>
    <source>
        <strain evidence="1">UCB-OBI-ISO-001</strain>
        <tissue evidence="1">Gonad</tissue>
    </source>
</reference>
<dbReference type="EMBL" id="KQ420545">
    <property type="protein sequence ID" value="KOF79978.1"/>
    <property type="molecule type" value="Genomic_DNA"/>
</dbReference>
<dbReference type="AlphaFoldDB" id="A0A0L8GSM1"/>